<evidence type="ECO:0000256" key="3">
    <source>
        <dbReference type="ARBA" id="ARBA00023163"/>
    </source>
</evidence>
<dbReference type="RefSeq" id="WP_008704032.1">
    <property type="nucleotide sequence ID" value="NZ_BTHH01000005.1"/>
</dbReference>
<dbReference type="GO" id="GO:0043565">
    <property type="term" value="F:sequence-specific DNA binding"/>
    <property type="evidence" value="ECO:0007669"/>
    <property type="project" value="InterPro"/>
</dbReference>
<dbReference type="Proteomes" id="UP000095712">
    <property type="component" value="Unassembled WGS sequence"/>
</dbReference>
<dbReference type="GO" id="GO:0003700">
    <property type="term" value="F:DNA-binding transcription factor activity"/>
    <property type="evidence" value="ECO:0007669"/>
    <property type="project" value="InterPro"/>
</dbReference>
<evidence type="ECO:0000313" key="13">
    <source>
        <dbReference type="Proteomes" id="UP000477156"/>
    </source>
</evidence>
<evidence type="ECO:0000313" key="12">
    <source>
        <dbReference type="Proteomes" id="UP000366766"/>
    </source>
</evidence>
<evidence type="ECO:0000313" key="11">
    <source>
        <dbReference type="Proteomes" id="UP000095712"/>
    </source>
</evidence>
<evidence type="ECO:0000313" key="6">
    <source>
        <dbReference type="EMBL" id="CUP09104.1"/>
    </source>
</evidence>
<evidence type="ECO:0000313" key="10">
    <source>
        <dbReference type="Proteomes" id="UP000095431"/>
    </source>
</evidence>
<dbReference type="Pfam" id="PF12833">
    <property type="entry name" value="HTH_18"/>
    <property type="match status" value="1"/>
</dbReference>
<dbReference type="SUPFAM" id="SSF46689">
    <property type="entry name" value="Homeodomain-like"/>
    <property type="match status" value="2"/>
</dbReference>
<reference evidence="10 11" key="1">
    <citation type="submission" date="2015-09" db="EMBL/GenBank/DDBJ databases">
        <authorList>
            <consortium name="Pathogen Informatics"/>
        </authorList>
    </citation>
    <scope>NUCLEOTIDE SEQUENCE [LARGE SCALE GENOMIC DNA]</scope>
    <source>
        <strain evidence="5 10">2789STDY5834863</strain>
        <strain evidence="6 11">2789STDY5834911</strain>
    </source>
</reference>
<evidence type="ECO:0000313" key="9">
    <source>
        <dbReference type="EMBL" id="VUX66750.1"/>
    </source>
</evidence>
<dbReference type="InterPro" id="IPR009057">
    <property type="entry name" value="Homeodomain-like_sf"/>
</dbReference>
<feature type="domain" description="HTH araC/xylS-type" evidence="4">
    <location>
        <begin position="142"/>
        <end position="240"/>
    </location>
</feature>
<protein>
    <submittedName>
        <fullName evidence="6">DNA-binding transcriptional regulator AraC</fullName>
    </submittedName>
    <submittedName>
        <fullName evidence="7">Helix-turn-helix domain-containing protein</fullName>
    </submittedName>
    <submittedName>
        <fullName evidence="9">Transposon Tn10 TetD protein</fullName>
    </submittedName>
</protein>
<evidence type="ECO:0000313" key="8">
    <source>
        <dbReference type="EMBL" id="MZS88237.1"/>
    </source>
</evidence>
<dbReference type="OrthoDB" id="184994at2"/>
<dbReference type="eggNOG" id="COG2207">
    <property type="taxonomic scope" value="Bacteria"/>
</dbReference>
<evidence type="ECO:0000256" key="1">
    <source>
        <dbReference type="ARBA" id="ARBA00023015"/>
    </source>
</evidence>
<dbReference type="PANTHER" id="PTHR43280">
    <property type="entry name" value="ARAC-FAMILY TRANSCRIPTIONAL REGULATOR"/>
    <property type="match status" value="1"/>
</dbReference>
<dbReference type="EMBL" id="CABHOF010000074">
    <property type="protein sequence ID" value="VUX66750.1"/>
    <property type="molecule type" value="Genomic_DNA"/>
</dbReference>
<accession>A0A174KAQ2</accession>
<reference evidence="9 12" key="3">
    <citation type="submission" date="2019-07" db="EMBL/GenBank/DDBJ databases">
        <authorList>
            <person name="Chang H.-W."/>
            <person name="Raman A."/>
            <person name="Venkatesh S."/>
            <person name="Gehrig J."/>
        </authorList>
    </citation>
    <scope>NUCLEOTIDE SEQUENCE [LARGE SCALE GENOMIC DNA]</scope>
    <source>
        <strain evidence="9">Blautia_wexlerae_LFYP_14</strain>
    </source>
</reference>
<dbReference type="InterPro" id="IPR001387">
    <property type="entry name" value="Cro/C1-type_HTH"/>
</dbReference>
<keyword evidence="1" id="KW-0805">Transcription regulation</keyword>
<keyword evidence="2 6" id="KW-0238">DNA-binding</keyword>
<evidence type="ECO:0000313" key="5">
    <source>
        <dbReference type="EMBL" id="CUN84061.1"/>
    </source>
</evidence>
<keyword evidence="3" id="KW-0804">Transcription</keyword>
<keyword evidence="12" id="KW-1185">Reference proteome</keyword>
<dbReference type="PRINTS" id="PR00032">
    <property type="entry name" value="HTHARAC"/>
</dbReference>
<dbReference type="EMBL" id="CZAW01000004">
    <property type="protein sequence ID" value="CUP09104.1"/>
    <property type="molecule type" value="Genomic_DNA"/>
</dbReference>
<dbReference type="PANTHER" id="PTHR43280:SF34">
    <property type="entry name" value="ARAC-FAMILY TRANSCRIPTIONAL REGULATOR"/>
    <property type="match status" value="1"/>
</dbReference>
<dbReference type="Proteomes" id="UP000477285">
    <property type="component" value="Unassembled WGS sequence"/>
</dbReference>
<evidence type="ECO:0000259" key="4">
    <source>
        <dbReference type="PROSITE" id="PS01124"/>
    </source>
</evidence>
<gene>
    <name evidence="6" type="primary">tetD</name>
    <name evidence="9" type="ORF">BWLFYP14_03026</name>
    <name evidence="5" type="ORF">ERS852478_01208</name>
    <name evidence="6" type="ORF">ERS852523_00527</name>
    <name evidence="8" type="ORF">GT712_03800</name>
    <name evidence="7" type="ORF">GT728_00155</name>
</gene>
<dbReference type="CDD" id="cd00093">
    <property type="entry name" value="HTH_XRE"/>
    <property type="match status" value="1"/>
</dbReference>
<dbReference type="AlphaFoldDB" id="A0A174KAQ2"/>
<dbReference type="Proteomes" id="UP000095431">
    <property type="component" value="Unassembled WGS sequence"/>
</dbReference>
<dbReference type="EMBL" id="WWVF01000005">
    <property type="protein sequence ID" value="MZS88237.1"/>
    <property type="molecule type" value="Genomic_DNA"/>
</dbReference>
<dbReference type="EMBL" id="WWVQ01000001">
    <property type="protein sequence ID" value="MZL31644.1"/>
    <property type="molecule type" value="Genomic_DNA"/>
</dbReference>
<dbReference type="SMART" id="SM00342">
    <property type="entry name" value="HTH_ARAC"/>
    <property type="match status" value="1"/>
</dbReference>
<reference evidence="13 14" key="2">
    <citation type="journal article" date="2019" name="Nat. Med.">
        <title>A library of human gut bacterial isolates paired with longitudinal multiomics data enables mechanistic microbiome research.</title>
        <authorList>
            <person name="Poyet M."/>
            <person name="Groussin M."/>
            <person name="Gibbons S.M."/>
            <person name="Avila-Pacheco J."/>
            <person name="Jiang X."/>
            <person name="Kearney S.M."/>
            <person name="Perrotta A.R."/>
            <person name="Berdy B."/>
            <person name="Zhao S."/>
            <person name="Lieberman T.D."/>
            <person name="Swanson P.K."/>
            <person name="Smith M."/>
            <person name="Roesemann S."/>
            <person name="Alexander J.E."/>
            <person name="Rich S.A."/>
            <person name="Livny J."/>
            <person name="Vlamakis H."/>
            <person name="Clish C."/>
            <person name="Bullock K."/>
            <person name="Deik A."/>
            <person name="Scott J."/>
            <person name="Pierce K.A."/>
            <person name="Xavier R.J."/>
            <person name="Alm E.J."/>
        </authorList>
    </citation>
    <scope>NUCLEOTIDE SEQUENCE [LARGE SCALE GENOMIC DNA]</scope>
    <source>
        <strain evidence="7 14">BIOML-A1</strain>
        <strain evidence="8 13">BIOML-A12</strain>
    </source>
</reference>
<dbReference type="PROSITE" id="PS01124">
    <property type="entry name" value="HTH_ARAC_FAMILY_2"/>
    <property type="match status" value="1"/>
</dbReference>
<organism evidence="6 11">
    <name type="scientific">Blautia wexlerae</name>
    <dbReference type="NCBI Taxonomy" id="418240"/>
    <lineage>
        <taxon>Bacteria</taxon>
        <taxon>Bacillati</taxon>
        <taxon>Bacillota</taxon>
        <taxon>Clostridia</taxon>
        <taxon>Lachnospirales</taxon>
        <taxon>Lachnospiraceae</taxon>
        <taxon>Blautia</taxon>
    </lineage>
</organism>
<evidence type="ECO:0000313" key="7">
    <source>
        <dbReference type="EMBL" id="MZL31644.1"/>
    </source>
</evidence>
<dbReference type="Proteomes" id="UP000366766">
    <property type="component" value="Unassembled WGS sequence"/>
</dbReference>
<proteinExistence type="predicted"/>
<dbReference type="InterPro" id="IPR020449">
    <property type="entry name" value="Tscrpt_reg_AraC-type_HTH"/>
</dbReference>
<name>A0A174KAQ2_9FIRM</name>
<dbReference type="Gene3D" id="1.10.10.60">
    <property type="entry name" value="Homeodomain-like"/>
    <property type="match status" value="2"/>
</dbReference>
<sequence>MSYQNEWLLFEAEDEFDEIKHREPTEELLFYRAVASGDIKTVKKNCERQRFTECDGVGVLSKNAVTNMKYHFVITTAMITRLCKQNGMEMEQAFRLSDFYIQKLDGIHTVEEVQSLHDEMVMDYTEKMRRYFRDNTYSKHINASKEYIYSHIKERITIEDLADSLGVSASYLSRLFKKETGISVSAYIRRQKIEMAKNLLQYSDYPIIEIANRLSFSSQSHFIQQFREVTGMTPGKYRDEHYMIHWDIEKELCVASESELKKEQD</sequence>
<dbReference type="Proteomes" id="UP000477156">
    <property type="component" value="Unassembled WGS sequence"/>
</dbReference>
<dbReference type="EMBL" id="CYZN01000006">
    <property type="protein sequence ID" value="CUN84061.1"/>
    <property type="molecule type" value="Genomic_DNA"/>
</dbReference>
<evidence type="ECO:0000256" key="2">
    <source>
        <dbReference type="ARBA" id="ARBA00023125"/>
    </source>
</evidence>
<dbReference type="InterPro" id="IPR018060">
    <property type="entry name" value="HTH_AraC"/>
</dbReference>
<evidence type="ECO:0000313" key="14">
    <source>
        <dbReference type="Proteomes" id="UP000477285"/>
    </source>
</evidence>